<proteinExistence type="predicted"/>
<evidence type="ECO:0000313" key="9">
    <source>
        <dbReference type="Proteomes" id="UP001303046"/>
    </source>
</evidence>
<reference evidence="8 9" key="1">
    <citation type="submission" date="2023-08" db="EMBL/GenBank/DDBJ databases">
        <title>A Necator americanus chromosomal reference genome.</title>
        <authorList>
            <person name="Ilik V."/>
            <person name="Petrzelkova K.J."/>
            <person name="Pardy F."/>
            <person name="Fuh T."/>
            <person name="Niatou-Singa F.S."/>
            <person name="Gouil Q."/>
            <person name="Baker L."/>
            <person name="Ritchie M.E."/>
            <person name="Jex A.R."/>
            <person name="Gazzola D."/>
            <person name="Li H."/>
            <person name="Toshio Fujiwara R."/>
            <person name="Zhan B."/>
            <person name="Aroian R.V."/>
            <person name="Pafco B."/>
            <person name="Schwarz E.M."/>
        </authorList>
    </citation>
    <scope>NUCLEOTIDE SEQUENCE [LARGE SCALE GENOMIC DNA]</scope>
    <source>
        <strain evidence="8 9">Aroian</strain>
        <tissue evidence="8">Whole animal</tissue>
    </source>
</reference>
<dbReference type="SMART" id="SM01381">
    <property type="entry name" value="7TM_GPCR_Srsx"/>
    <property type="match status" value="1"/>
</dbReference>
<dbReference type="Proteomes" id="UP001303046">
    <property type="component" value="Unassembled WGS sequence"/>
</dbReference>
<dbReference type="PROSITE" id="PS50262">
    <property type="entry name" value="G_PROTEIN_RECEP_F1_2"/>
    <property type="match status" value="1"/>
</dbReference>
<keyword evidence="3 6" id="KW-1133">Transmembrane helix</keyword>
<evidence type="ECO:0000256" key="5">
    <source>
        <dbReference type="SAM" id="MobiDB-lite"/>
    </source>
</evidence>
<name>A0ABR1BLA8_NECAM</name>
<feature type="transmembrane region" description="Helical" evidence="6">
    <location>
        <begin position="343"/>
        <end position="362"/>
    </location>
</feature>
<evidence type="ECO:0000256" key="3">
    <source>
        <dbReference type="ARBA" id="ARBA00022989"/>
    </source>
</evidence>
<dbReference type="Pfam" id="PF10320">
    <property type="entry name" value="7TM_GPCR_Srsx"/>
    <property type="match status" value="1"/>
</dbReference>
<evidence type="ECO:0000256" key="6">
    <source>
        <dbReference type="SAM" id="Phobius"/>
    </source>
</evidence>
<feature type="region of interest" description="Disordered" evidence="5">
    <location>
        <begin position="310"/>
        <end position="331"/>
    </location>
</feature>
<feature type="transmembrane region" description="Helical" evidence="6">
    <location>
        <begin position="254"/>
        <end position="275"/>
    </location>
</feature>
<evidence type="ECO:0000256" key="4">
    <source>
        <dbReference type="ARBA" id="ARBA00023136"/>
    </source>
</evidence>
<feature type="domain" description="G-protein coupled receptors family 1 profile" evidence="7">
    <location>
        <begin position="31"/>
        <end position="234"/>
    </location>
</feature>
<feature type="transmembrane region" description="Helical" evidence="6">
    <location>
        <begin position="95"/>
        <end position="120"/>
    </location>
</feature>
<gene>
    <name evidence="8" type="primary">Necator_chrI.g1243</name>
    <name evidence="8" type="ORF">RB195_005117</name>
</gene>
<dbReference type="EMBL" id="JAVFWL010000001">
    <property type="protein sequence ID" value="KAK6727213.1"/>
    <property type="molecule type" value="Genomic_DNA"/>
</dbReference>
<evidence type="ECO:0000313" key="8">
    <source>
        <dbReference type="EMBL" id="KAK6727213.1"/>
    </source>
</evidence>
<dbReference type="CDD" id="cd00637">
    <property type="entry name" value="7tm_classA_rhodopsin-like"/>
    <property type="match status" value="1"/>
</dbReference>
<feature type="transmembrane region" description="Helical" evidence="6">
    <location>
        <begin position="127"/>
        <end position="151"/>
    </location>
</feature>
<dbReference type="InterPro" id="IPR019424">
    <property type="entry name" value="7TM_GPCR_Srsx"/>
</dbReference>
<feature type="transmembrane region" description="Helical" evidence="6">
    <location>
        <begin position="171"/>
        <end position="197"/>
    </location>
</feature>
<dbReference type="InterPro" id="IPR047130">
    <property type="entry name" value="7TM_GPCR_Srsx_nematod"/>
</dbReference>
<dbReference type="InterPro" id="IPR000276">
    <property type="entry name" value="GPCR_Rhodpsn"/>
</dbReference>
<keyword evidence="2 6" id="KW-0812">Transmembrane</keyword>
<sequence>MITSNLNQLNAIVSVAVCFVQISLAMAGIFGHSVILYATYKTKEIQTKYGLLLVQLSVTHIVCIAGALVNTAFLVTAPVLDELTCFQIFALPIAVMLWQSVIMLVISVDLLCAIVIPIIYREWSTRAFVVASLIFCGIMSAAYTTTIYATIRSHEYSVCNAYSVQNDTVGQFVGIVNYIIAIPQVLIYITCYTVMYIRARIFMHKNMNACYRNKHRKTMRTISVLIVIYICTWVLSIVLTNVIGYINNDMWQRWLQMVVCILQMMCFVQTFYVCYQRSSEYRNIFRRLFKSVQFSEDVKDHLKRAFHGEKVSDPTLPDMSGTTLSTPESTPERTELLTRKMRTLLFLVAVGTAVVFCNTGVLDHVSDCVICMNVLVAALTANSAKNTFEYQFNWYCNQTKSYVFMRPDCNRIASEFLASSSLREKFKTRTTLTVREGTYICEHDFPQKYCMDGKFV</sequence>
<feature type="transmembrane region" description="Helical" evidence="6">
    <location>
        <begin position="49"/>
        <end position="75"/>
    </location>
</feature>
<organism evidence="8 9">
    <name type="scientific">Necator americanus</name>
    <name type="common">Human hookworm</name>
    <dbReference type="NCBI Taxonomy" id="51031"/>
    <lineage>
        <taxon>Eukaryota</taxon>
        <taxon>Metazoa</taxon>
        <taxon>Ecdysozoa</taxon>
        <taxon>Nematoda</taxon>
        <taxon>Chromadorea</taxon>
        <taxon>Rhabditida</taxon>
        <taxon>Rhabditina</taxon>
        <taxon>Rhabditomorpha</taxon>
        <taxon>Strongyloidea</taxon>
        <taxon>Ancylostomatidae</taxon>
        <taxon>Bunostominae</taxon>
        <taxon>Necator</taxon>
    </lineage>
</organism>
<comment type="caution">
    <text evidence="8">The sequence shown here is derived from an EMBL/GenBank/DDBJ whole genome shotgun (WGS) entry which is preliminary data.</text>
</comment>
<comment type="subcellular location">
    <subcellularLocation>
        <location evidence="1">Membrane</location>
    </subcellularLocation>
</comment>
<feature type="compositionally biased region" description="Polar residues" evidence="5">
    <location>
        <begin position="320"/>
        <end position="329"/>
    </location>
</feature>
<dbReference type="InterPro" id="IPR017452">
    <property type="entry name" value="GPCR_Rhodpsn_7TM"/>
</dbReference>
<evidence type="ECO:0000256" key="1">
    <source>
        <dbReference type="ARBA" id="ARBA00004370"/>
    </source>
</evidence>
<accession>A0ABR1BLA8</accession>
<dbReference type="Gene3D" id="1.20.1070.10">
    <property type="entry name" value="Rhodopsin 7-helix transmembrane proteins"/>
    <property type="match status" value="1"/>
</dbReference>
<dbReference type="SUPFAM" id="SSF81321">
    <property type="entry name" value="Family A G protein-coupled receptor-like"/>
    <property type="match status" value="1"/>
</dbReference>
<feature type="transmembrane region" description="Helical" evidence="6">
    <location>
        <begin position="222"/>
        <end position="242"/>
    </location>
</feature>
<keyword evidence="9" id="KW-1185">Reference proteome</keyword>
<feature type="transmembrane region" description="Helical" evidence="6">
    <location>
        <begin position="12"/>
        <end position="37"/>
    </location>
</feature>
<evidence type="ECO:0000259" key="7">
    <source>
        <dbReference type="PROSITE" id="PS50262"/>
    </source>
</evidence>
<protein>
    <recommendedName>
        <fullName evidence="7">G-protein coupled receptors family 1 profile domain-containing protein</fullName>
    </recommendedName>
</protein>
<evidence type="ECO:0000256" key="2">
    <source>
        <dbReference type="ARBA" id="ARBA00022692"/>
    </source>
</evidence>
<dbReference type="PANTHER" id="PTHR23360">
    <property type="entry name" value="G-PROTEIN COUPLED RECEPTORS FAMILY 1 PROFILE DOMAIN-CONTAINING PROTEIN-RELATED"/>
    <property type="match status" value="1"/>
</dbReference>
<keyword evidence="4 6" id="KW-0472">Membrane</keyword>